<keyword evidence="3" id="KW-0393">Immunoglobulin domain</keyword>
<dbReference type="GeneTree" id="ENSGT00950000185100"/>
<dbReference type="InterPro" id="IPR013783">
    <property type="entry name" value="Ig-like_fold"/>
</dbReference>
<keyword evidence="6" id="KW-1185">Reference proteome</keyword>
<sequence>LWRYLRVVTIVLTPPSPVVGGGISLAPQPPPENFLSCSWYRSATVTDPNSLILSYFQYPNPVQTPGPAHTGRETLGPGCALNMAGLMLSDTGNYTVLIPTATNPVRSITVALRVSGKCQPQDPR</sequence>
<evidence type="ECO:0000313" key="6">
    <source>
        <dbReference type="Proteomes" id="UP000694380"/>
    </source>
</evidence>
<dbReference type="PANTHER" id="PTHR44427:SF1">
    <property type="entry name" value="CARCINOEMBRYONIC ANTIGEN-RELATED CELL ADHESION MOLECULE 1"/>
    <property type="match status" value="1"/>
</dbReference>
<evidence type="ECO:0000256" key="2">
    <source>
        <dbReference type="ARBA" id="ARBA00023180"/>
    </source>
</evidence>
<dbReference type="InterPro" id="IPR050831">
    <property type="entry name" value="CEA_cell_adhesion"/>
</dbReference>
<proteinExistence type="predicted"/>
<dbReference type="GO" id="GO:0009986">
    <property type="term" value="C:cell surface"/>
    <property type="evidence" value="ECO:0007669"/>
    <property type="project" value="TreeGrafter"/>
</dbReference>
<dbReference type="GO" id="GO:0005886">
    <property type="term" value="C:plasma membrane"/>
    <property type="evidence" value="ECO:0007669"/>
    <property type="project" value="TreeGrafter"/>
</dbReference>
<reference evidence="5" key="1">
    <citation type="submission" date="2025-08" db="UniProtKB">
        <authorList>
            <consortium name="Ensembl"/>
        </authorList>
    </citation>
    <scope>IDENTIFICATION</scope>
</reference>
<name>A0A8C3FN27_CHRPI</name>
<accession>A0A8C3FN27</accession>
<dbReference type="Ensembl" id="ENSCPBT00000013099.1">
    <property type="protein sequence ID" value="ENSCPBP00000010904.1"/>
    <property type="gene ID" value="ENSCPBG00000008362.1"/>
</dbReference>
<evidence type="ECO:0000256" key="1">
    <source>
        <dbReference type="ARBA" id="ARBA00022729"/>
    </source>
</evidence>
<protein>
    <recommendedName>
        <fullName evidence="7">Immunoglobulin V-set domain-containing protein</fullName>
    </recommendedName>
</protein>
<evidence type="ECO:0000313" key="5">
    <source>
        <dbReference type="Ensembl" id="ENSCPBP00000010904.1"/>
    </source>
</evidence>
<keyword evidence="1 4" id="KW-0732">Signal</keyword>
<dbReference type="GO" id="GO:1990782">
    <property type="term" value="F:protein tyrosine kinase binding"/>
    <property type="evidence" value="ECO:0007669"/>
    <property type="project" value="TreeGrafter"/>
</dbReference>
<dbReference type="OMA" id="DILNCNW"/>
<dbReference type="Proteomes" id="UP000694380">
    <property type="component" value="Unplaced"/>
</dbReference>
<feature type="signal peptide" evidence="4">
    <location>
        <begin position="1"/>
        <end position="20"/>
    </location>
</feature>
<keyword evidence="2" id="KW-0325">Glycoprotein</keyword>
<dbReference type="PANTHER" id="PTHR44427">
    <property type="entry name" value="CARCINOEMBRYONIC ANTIGEN-RELATED CELL ADHESION MOLECULE 19"/>
    <property type="match status" value="1"/>
</dbReference>
<organism evidence="5 6">
    <name type="scientific">Chrysemys picta bellii</name>
    <name type="common">Western painted turtle</name>
    <name type="synonym">Emys bellii</name>
    <dbReference type="NCBI Taxonomy" id="8478"/>
    <lineage>
        <taxon>Eukaryota</taxon>
        <taxon>Metazoa</taxon>
        <taxon>Chordata</taxon>
        <taxon>Craniata</taxon>
        <taxon>Vertebrata</taxon>
        <taxon>Euteleostomi</taxon>
        <taxon>Archelosauria</taxon>
        <taxon>Testudinata</taxon>
        <taxon>Testudines</taxon>
        <taxon>Cryptodira</taxon>
        <taxon>Durocryptodira</taxon>
        <taxon>Testudinoidea</taxon>
        <taxon>Emydidae</taxon>
        <taxon>Chrysemys</taxon>
    </lineage>
</organism>
<dbReference type="InterPro" id="IPR036179">
    <property type="entry name" value="Ig-like_dom_sf"/>
</dbReference>
<feature type="chain" id="PRO_5034273863" description="Immunoglobulin V-set domain-containing protein" evidence="4">
    <location>
        <begin position="21"/>
        <end position="124"/>
    </location>
</feature>
<dbReference type="GO" id="GO:0007165">
    <property type="term" value="P:signal transduction"/>
    <property type="evidence" value="ECO:0007669"/>
    <property type="project" value="TreeGrafter"/>
</dbReference>
<dbReference type="Gene3D" id="2.60.40.10">
    <property type="entry name" value="Immunoglobulins"/>
    <property type="match status" value="1"/>
</dbReference>
<evidence type="ECO:0000256" key="4">
    <source>
        <dbReference type="SAM" id="SignalP"/>
    </source>
</evidence>
<dbReference type="AlphaFoldDB" id="A0A8C3FN27"/>
<evidence type="ECO:0008006" key="7">
    <source>
        <dbReference type="Google" id="ProtNLM"/>
    </source>
</evidence>
<dbReference type="GO" id="GO:0002682">
    <property type="term" value="P:regulation of immune system process"/>
    <property type="evidence" value="ECO:0007669"/>
    <property type="project" value="TreeGrafter"/>
</dbReference>
<dbReference type="SUPFAM" id="SSF48726">
    <property type="entry name" value="Immunoglobulin"/>
    <property type="match status" value="1"/>
</dbReference>
<evidence type="ECO:0000256" key="3">
    <source>
        <dbReference type="ARBA" id="ARBA00023319"/>
    </source>
</evidence>
<reference evidence="5" key="2">
    <citation type="submission" date="2025-09" db="UniProtKB">
        <authorList>
            <consortium name="Ensembl"/>
        </authorList>
    </citation>
    <scope>IDENTIFICATION</scope>
</reference>